<sequence length="394" mass="42782">MTQYEVYATRWDDRHIVEELIPARNLQFSMSLNGHGEASFTATVESGRSFWRPSIAPIVSGVLITRDDVPVWDGWVVDEDEQDERSFTFRCAEWGAFFERIPAQPQTYNGWYVQNIIRDLITRATAIPGQSPLVDVGPAVTKGATTSYQVNAWDDITVERAFTELAGGEGAPEWYIGAGGTLENPIRQLVMGTPLGNRGPQAVLEWVEDTLPPDPVYGPPTVTLLGNLFPVGTAVPALSRRGGNLLAKKRHRGSGNSATQVIGIGSGDQALQLRRTAVSDRLLKAGWPRLTTTQSYTDIEASDELQRRINADLAATAGVTTGFSLVSMDGDPDWTQVPRGSDVQIILDTDVYGGDRPVGGPDGFTSRLLNLTVSVADDGPAQVQWDTATVLEVV</sequence>
<evidence type="ECO:0000313" key="2">
    <source>
        <dbReference type="Proteomes" id="UP001501285"/>
    </source>
</evidence>
<proteinExistence type="predicted"/>
<keyword evidence="2" id="KW-1185">Reference proteome</keyword>
<dbReference type="EMBL" id="BAAANB010000021">
    <property type="protein sequence ID" value="GAA2037323.1"/>
    <property type="molecule type" value="Genomic_DNA"/>
</dbReference>
<reference evidence="1 2" key="1">
    <citation type="journal article" date="2019" name="Int. J. Syst. Evol. Microbiol.">
        <title>The Global Catalogue of Microorganisms (GCM) 10K type strain sequencing project: providing services to taxonomists for standard genome sequencing and annotation.</title>
        <authorList>
            <consortium name="The Broad Institute Genomics Platform"/>
            <consortium name="The Broad Institute Genome Sequencing Center for Infectious Disease"/>
            <person name="Wu L."/>
            <person name="Ma J."/>
        </authorList>
    </citation>
    <scope>NUCLEOTIDE SEQUENCE [LARGE SCALE GENOMIC DNA]</scope>
    <source>
        <strain evidence="1 2">JCM 14283</strain>
    </source>
</reference>
<dbReference type="RefSeq" id="WP_343993013.1">
    <property type="nucleotide sequence ID" value="NZ_BAAANB010000021.1"/>
</dbReference>
<evidence type="ECO:0000313" key="1">
    <source>
        <dbReference type="EMBL" id="GAA2037323.1"/>
    </source>
</evidence>
<dbReference type="Proteomes" id="UP001501285">
    <property type="component" value="Unassembled WGS sequence"/>
</dbReference>
<organism evidence="1 2">
    <name type="scientific">Terrabacter terrae</name>
    <dbReference type="NCBI Taxonomy" id="318434"/>
    <lineage>
        <taxon>Bacteria</taxon>
        <taxon>Bacillati</taxon>
        <taxon>Actinomycetota</taxon>
        <taxon>Actinomycetes</taxon>
        <taxon>Micrococcales</taxon>
        <taxon>Intrasporangiaceae</taxon>
        <taxon>Terrabacter</taxon>
    </lineage>
</organism>
<accession>A0ABN2UP10</accession>
<name>A0ABN2UP10_9MICO</name>
<protein>
    <recommendedName>
        <fullName evidence="3">Minor tail protein</fullName>
    </recommendedName>
</protein>
<comment type="caution">
    <text evidence="1">The sequence shown here is derived from an EMBL/GenBank/DDBJ whole genome shotgun (WGS) entry which is preliminary data.</text>
</comment>
<gene>
    <name evidence="1" type="ORF">GCM10009740_31360</name>
</gene>
<evidence type="ECO:0008006" key="3">
    <source>
        <dbReference type="Google" id="ProtNLM"/>
    </source>
</evidence>